<evidence type="ECO:0000313" key="3">
    <source>
        <dbReference type="EMBL" id="MCQ5341461.1"/>
    </source>
</evidence>
<gene>
    <name evidence="3" type="ORF">NE675_00220</name>
</gene>
<dbReference type="InterPro" id="IPR032710">
    <property type="entry name" value="NTF2-like_dom_sf"/>
</dbReference>
<name>A0ABT1SNM5_9FIRM</name>
<reference evidence="3 4" key="1">
    <citation type="submission" date="2022-06" db="EMBL/GenBank/DDBJ databases">
        <title>Isolation of gut microbiota from human fecal samples.</title>
        <authorList>
            <person name="Pamer E.G."/>
            <person name="Barat B."/>
            <person name="Waligurski E."/>
            <person name="Medina S."/>
            <person name="Paddock L."/>
            <person name="Mostad J."/>
        </authorList>
    </citation>
    <scope>NUCLEOTIDE SEQUENCE [LARGE SCALE GENOMIC DNA]</scope>
    <source>
        <strain evidence="3 4">DFI.1.1</strain>
    </source>
</reference>
<dbReference type="Proteomes" id="UP001206692">
    <property type="component" value="Unassembled WGS sequence"/>
</dbReference>
<evidence type="ECO:0000259" key="2">
    <source>
        <dbReference type="Pfam" id="PF14534"/>
    </source>
</evidence>
<feature type="chain" id="PRO_5047293502" evidence="1">
    <location>
        <begin position="23"/>
        <end position="190"/>
    </location>
</feature>
<evidence type="ECO:0000256" key="1">
    <source>
        <dbReference type="SAM" id="SignalP"/>
    </source>
</evidence>
<proteinExistence type="predicted"/>
<keyword evidence="4" id="KW-1185">Reference proteome</keyword>
<evidence type="ECO:0000313" key="4">
    <source>
        <dbReference type="Proteomes" id="UP001206692"/>
    </source>
</evidence>
<dbReference type="RefSeq" id="WP_062412926.1">
    <property type="nucleotide sequence ID" value="NZ_JAJCIO010000001.1"/>
</dbReference>
<dbReference type="SUPFAM" id="SSF54427">
    <property type="entry name" value="NTF2-like"/>
    <property type="match status" value="1"/>
</dbReference>
<protein>
    <submittedName>
        <fullName evidence="3">Nuclear transport factor 2 family protein</fullName>
    </submittedName>
</protein>
<accession>A0ABT1SNM5</accession>
<dbReference type="EMBL" id="JANGEW010000001">
    <property type="protein sequence ID" value="MCQ5341461.1"/>
    <property type="molecule type" value="Genomic_DNA"/>
</dbReference>
<dbReference type="Pfam" id="PF14534">
    <property type="entry name" value="DUF4440"/>
    <property type="match status" value="1"/>
</dbReference>
<dbReference type="Gene3D" id="3.10.450.50">
    <property type="match status" value="1"/>
</dbReference>
<organism evidence="3 4">
    <name type="scientific">Megasphaera massiliensis</name>
    <dbReference type="NCBI Taxonomy" id="1232428"/>
    <lineage>
        <taxon>Bacteria</taxon>
        <taxon>Bacillati</taxon>
        <taxon>Bacillota</taxon>
        <taxon>Negativicutes</taxon>
        <taxon>Veillonellales</taxon>
        <taxon>Veillonellaceae</taxon>
        <taxon>Megasphaera</taxon>
    </lineage>
</organism>
<feature type="signal peptide" evidence="1">
    <location>
        <begin position="1"/>
        <end position="22"/>
    </location>
</feature>
<feature type="domain" description="DUF4440" evidence="2">
    <location>
        <begin position="80"/>
        <end position="182"/>
    </location>
</feature>
<keyword evidence="1" id="KW-0732">Signal</keyword>
<dbReference type="InterPro" id="IPR027843">
    <property type="entry name" value="DUF4440"/>
</dbReference>
<sequence>MMKKSILVIVLIALGATGFFLAKEPTPQPSAVKTEATAAASQNANATAAKDGQSRQVDMTNAMSKPSEYTAEEMAVYDTYRKFYTYKINQNIQGLNTILDPDFHLVHMTGYNQSKDEWLSQVTDGQMRYFGDTEERVIVKVDGDKATLQSRNKVDARIYGNRRVWNLELNFDMEKRNGQWIILEAVAHSY</sequence>
<comment type="caution">
    <text evidence="3">The sequence shown here is derived from an EMBL/GenBank/DDBJ whole genome shotgun (WGS) entry which is preliminary data.</text>
</comment>